<dbReference type="Proteomes" id="UP000000378">
    <property type="component" value="Chromosome"/>
</dbReference>
<dbReference type="SMART" id="SM00471">
    <property type="entry name" value="HDc"/>
    <property type="match status" value="1"/>
</dbReference>
<accession>D7CIK8</accession>
<evidence type="ECO:0000256" key="1">
    <source>
        <dbReference type="ARBA" id="ARBA00022801"/>
    </source>
</evidence>
<dbReference type="GO" id="GO:0031125">
    <property type="term" value="P:rRNA 3'-end processing"/>
    <property type="evidence" value="ECO:0007669"/>
    <property type="project" value="TreeGrafter"/>
</dbReference>
<dbReference type="Gene3D" id="1.10.3210.10">
    <property type="entry name" value="Hypothetical protein af1432"/>
    <property type="match status" value="1"/>
</dbReference>
<dbReference type="NCBIfam" id="TIGR00277">
    <property type="entry name" value="HDIG"/>
    <property type="match status" value="1"/>
</dbReference>
<keyword evidence="4" id="KW-1185">Reference proteome</keyword>
<reference evidence="3 4" key="2">
    <citation type="journal article" date="2010" name="Stand. Genomic Sci.">
        <title>Complete genome sequence of Syntrophothermus lipocalidus type strain (TGB-C1).</title>
        <authorList>
            <person name="Djao O.D."/>
            <person name="Zhang X."/>
            <person name="Lucas S."/>
            <person name="Lapidus A."/>
            <person name="Del Rio T.G."/>
            <person name="Nolan M."/>
            <person name="Tice H."/>
            <person name="Cheng J.F."/>
            <person name="Han C."/>
            <person name="Tapia R."/>
            <person name="Goodwin L."/>
            <person name="Pitluck S."/>
            <person name="Liolios K."/>
            <person name="Ivanova N."/>
            <person name="Mavromatis K."/>
            <person name="Mikhailova N."/>
            <person name="Ovchinnikova G."/>
            <person name="Pati A."/>
            <person name="Brambilla E."/>
            <person name="Chen A."/>
            <person name="Palaniappan K."/>
            <person name="Land M."/>
            <person name="Hauser L."/>
            <person name="Chang Y.J."/>
            <person name="Jeffries C.D."/>
            <person name="Rohde M."/>
            <person name="Sikorski J."/>
            <person name="Spring S."/>
            <person name="Goker M."/>
            <person name="Detter J.C."/>
            <person name="Woyke T."/>
            <person name="Bristow J."/>
            <person name="Eisen J.A."/>
            <person name="Markowitz V."/>
            <person name="Hugenholtz P."/>
            <person name="Kyrpides N.C."/>
            <person name="Klenk H.P."/>
        </authorList>
    </citation>
    <scope>NUCLEOTIDE SEQUENCE [LARGE SCALE GENOMIC DNA]</scope>
    <source>
        <strain evidence="4">DSM 12680 / TGB-C1</strain>
    </source>
</reference>
<dbReference type="AlphaFoldDB" id="D7CIK8"/>
<dbReference type="SUPFAM" id="SSF109604">
    <property type="entry name" value="HD-domain/PDEase-like"/>
    <property type="match status" value="1"/>
</dbReference>
<evidence type="ECO:0000313" key="4">
    <source>
        <dbReference type="Proteomes" id="UP000000378"/>
    </source>
</evidence>
<dbReference type="PROSITE" id="PS51831">
    <property type="entry name" value="HD"/>
    <property type="match status" value="1"/>
</dbReference>
<dbReference type="HOGENOM" id="CLU_056349_2_0_9"/>
<keyword evidence="1" id="KW-0378">Hydrolase</keyword>
<dbReference type="RefSeq" id="WP_013174277.1">
    <property type="nucleotide sequence ID" value="NC_014220.1"/>
</dbReference>
<dbReference type="CDD" id="cd00077">
    <property type="entry name" value="HDc"/>
    <property type="match status" value="1"/>
</dbReference>
<gene>
    <name evidence="3" type="ordered locus">Slip_0069</name>
</gene>
<name>D7CIK8_SYNLT</name>
<dbReference type="PANTHER" id="PTHR37294">
    <property type="entry name" value="3'-5' EXORIBONUCLEASE YHAM"/>
    <property type="match status" value="1"/>
</dbReference>
<protein>
    <submittedName>
        <fullName evidence="3">Metal dependent phosphohydrolase</fullName>
    </submittedName>
</protein>
<sequence length="338" mass="38526">MPFRALIKSRTQGISAKGNPYISMQLAVKPGAVPEMGQARHIKANRWTAGEDDISNLVPGRWINVNRYTVTENERYETSLSIWEYEVTDPPEDPERYVETSKRPADELWEDLLSLVQRINDGDLKNMVRALLDENREAFCRTPAAKQYHHAYVGGLVEHTLEVVRIALASAEAMNENGVVVDTDVLLAGAVLHDIGKTKEYEIDRYGVITINESVKLKGDHCLLGRDMLYRFWENDWPLKWKVSESRIDAIAHLILSHHGQLEWRAIVEPATTEAVILHLADMISSKANGIDRAIKSARENGVAGRFRLYDRSIYPWVGTEQSEREMWPEESSDSEEW</sequence>
<dbReference type="InterPro" id="IPR006675">
    <property type="entry name" value="HDIG_dom"/>
</dbReference>
<evidence type="ECO:0000259" key="2">
    <source>
        <dbReference type="PROSITE" id="PS51831"/>
    </source>
</evidence>
<dbReference type="InterPro" id="IPR003607">
    <property type="entry name" value="HD/PDEase_dom"/>
</dbReference>
<dbReference type="STRING" id="643648.Slip_0069"/>
<dbReference type="InterPro" id="IPR050798">
    <property type="entry name" value="YhaM_exoribonuc/phosphodiest"/>
</dbReference>
<dbReference type="InterPro" id="IPR006674">
    <property type="entry name" value="HD_domain"/>
</dbReference>
<dbReference type="Pfam" id="PF01966">
    <property type="entry name" value="HD"/>
    <property type="match status" value="1"/>
</dbReference>
<dbReference type="KEGG" id="slp:Slip_0069"/>
<dbReference type="PANTHER" id="PTHR37294:SF1">
    <property type="entry name" value="3'-5' EXORIBONUCLEASE YHAM"/>
    <property type="match status" value="1"/>
</dbReference>
<dbReference type="EMBL" id="CP002048">
    <property type="protein sequence ID" value="ADI00873.1"/>
    <property type="molecule type" value="Genomic_DNA"/>
</dbReference>
<dbReference type="OrthoDB" id="9778453at2"/>
<reference evidence="4" key="1">
    <citation type="journal article" date="2010" name="Stand. Genomic Sci.">
        <title>Complete genome sequence of Syntrophothermus lipocalidus type strain (TGB-C1T).</title>
        <authorList>
            <consortium name="US DOE Joint Genome Institute (JGI-PGF)"/>
            <person name="Djao O."/>
            <person name="Zhang X."/>
            <person name="Lucas S."/>
            <person name="Lapidus A."/>
            <person name="Glavina Del Rio T."/>
            <person name="Nolan M."/>
            <person name="Tice H."/>
            <person name="Cheng J."/>
            <person name="Han C."/>
            <person name="Tapia R."/>
            <person name="Goodwin L."/>
            <person name="Pitluck S."/>
            <person name="Liolios K."/>
            <person name="Ivanova N."/>
            <person name="Mavromatis K."/>
            <person name="Mikhailova N."/>
            <person name="Ovchinnikova G."/>
            <person name="Pati A."/>
            <person name="Brambilla E."/>
            <person name="Chen A."/>
            <person name="Palaniappan K."/>
            <person name="Land M."/>
            <person name="Hauser L."/>
            <person name="Chang Y."/>
            <person name="Jeffries C."/>
            <person name="Rohde M."/>
            <person name="Sikorski J."/>
            <person name="Spring S."/>
            <person name="Goker M."/>
            <person name="Detter J."/>
            <person name="Woyke T."/>
            <person name="Bristow J."/>
            <person name="Eisen J."/>
            <person name="Markowitz V."/>
            <person name="Hugenholtz P."/>
            <person name="Kyrpides N."/>
            <person name="Klenk H."/>
        </authorList>
    </citation>
    <scope>NUCLEOTIDE SEQUENCE [LARGE SCALE GENOMIC DNA]</scope>
    <source>
        <strain evidence="4">DSM 12680 / TGB-C1</strain>
    </source>
</reference>
<dbReference type="eggNOG" id="COG3481">
    <property type="taxonomic scope" value="Bacteria"/>
</dbReference>
<dbReference type="GO" id="GO:0016787">
    <property type="term" value="F:hydrolase activity"/>
    <property type="evidence" value="ECO:0007669"/>
    <property type="project" value="UniProtKB-KW"/>
</dbReference>
<feature type="domain" description="HD" evidence="2">
    <location>
        <begin position="156"/>
        <end position="287"/>
    </location>
</feature>
<organism evidence="3 4">
    <name type="scientific">Syntrophothermus lipocalidus (strain DSM 12680 / TGB-C1)</name>
    <dbReference type="NCBI Taxonomy" id="643648"/>
    <lineage>
        <taxon>Bacteria</taxon>
        <taxon>Bacillati</taxon>
        <taxon>Bacillota</taxon>
        <taxon>Clostridia</taxon>
        <taxon>Eubacteriales</taxon>
        <taxon>Syntrophomonadaceae</taxon>
        <taxon>Syntrophothermus</taxon>
    </lineage>
</organism>
<proteinExistence type="predicted"/>
<evidence type="ECO:0000313" key="3">
    <source>
        <dbReference type="EMBL" id="ADI00873.1"/>
    </source>
</evidence>